<evidence type="ECO:0000313" key="1">
    <source>
        <dbReference type="EMBL" id="KAJ9661329.1"/>
    </source>
</evidence>
<dbReference type="EMBL" id="JAPDRQ010000024">
    <property type="protein sequence ID" value="KAJ9661329.1"/>
    <property type="molecule type" value="Genomic_DNA"/>
</dbReference>
<reference evidence="1" key="1">
    <citation type="submission" date="2022-10" db="EMBL/GenBank/DDBJ databases">
        <title>Culturing micro-colonial fungi from biological soil crusts in the Mojave desert and describing Neophaeococcomyces mojavensis, and introducing the new genera and species Taxawa tesnikishii.</title>
        <authorList>
            <person name="Kurbessoian T."/>
            <person name="Stajich J.E."/>
        </authorList>
    </citation>
    <scope>NUCLEOTIDE SEQUENCE</scope>
    <source>
        <strain evidence="1">JES_112</strain>
    </source>
</reference>
<evidence type="ECO:0000313" key="2">
    <source>
        <dbReference type="Proteomes" id="UP001172386"/>
    </source>
</evidence>
<dbReference type="Proteomes" id="UP001172386">
    <property type="component" value="Unassembled WGS sequence"/>
</dbReference>
<comment type="caution">
    <text evidence="1">The sequence shown here is derived from an EMBL/GenBank/DDBJ whole genome shotgun (WGS) entry which is preliminary data.</text>
</comment>
<proteinExistence type="predicted"/>
<sequence length="209" mass="24599">NKRKELNSSHYQVRYCNSLCIPLIVGVQKDRFEVHRDRLFSASSWFETNLNSGLQETSLQQILLPADDPEVIEIFVQWLYKANPSFSIFTDETFMQLAKLYEFANRLFIRELKNYIVWKLFELRKQNSIPPMSSVHYAFEHLPDNATFRKILVAWFVWHQESARTLTADTLNMSPQFSTELVLTMIKKQDGIPDLLSANPQSQYEIEDR</sequence>
<gene>
    <name evidence="1" type="ORF">H2198_002072</name>
</gene>
<organism evidence="1 2">
    <name type="scientific">Neophaeococcomyces mojaviensis</name>
    <dbReference type="NCBI Taxonomy" id="3383035"/>
    <lineage>
        <taxon>Eukaryota</taxon>
        <taxon>Fungi</taxon>
        <taxon>Dikarya</taxon>
        <taxon>Ascomycota</taxon>
        <taxon>Pezizomycotina</taxon>
        <taxon>Eurotiomycetes</taxon>
        <taxon>Chaetothyriomycetidae</taxon>
        <taxon>Chaetothyriales</taxon>
        <taxon>Chaetothyriales incertae sedis</taxon>
        <taxon>Neophaeococcomyces</taxon>
    </lineage>
</organism>
<protein>
    <submittedName>
        <fullName evidence="1">Uncharacterized protein</fullName>
    </submittedName>
</protein>
<feature type="non-terminal residue" evidence="1">
    <location>
        <position position="1"/>
    </location>
</feature>
<name>A0ACC3AG96_9EURO</name>
<accession>A0ACC3AG96</accession>
<keyword evidence="2" id="KW-1185">Reference proteome</keyword>